<dbReference type="GO" id="GO:0005829">
    <property type="term" value="C:cytosol"/>
    <property type="evidence" value="ECO:0007669"/>
    <property type="project" value="TreeGrafter"/>
</dbReference>
<dbReference type="GO" id="GO:0000976">
    <property type="term" value="F:transcription cis-regulatory region binding"/>
    <property type="evidence" value="ECO:0007669"/>
    <property type="project" value="TreeGrafter"/>
</dbReference>
<dbReference type="PANTHER" id="PTHR33202:SF2">
    <property type="entry name" value="FERRIC UPTAKE REGULATION PROTEIN"/>
    <property type="match status" value="1"/>
</dbReference>
<dbReference type="SUPFAM" id="SSF46785">
    <property type="entry name" value="Winged helix' DNA-binding domain"/>
    <property type="match status" value="1"/>
</dbReference>
<dbReference type="InterPro" id="IPR043135">
    <property type="entry name" value="Fur_C"/>
</dbReference>
<evidence type="ECO:0000313" key="15">
    <source>
        <dbReference type="Proteomes" id="UP000249185"/>
    </source>
</evidence>
<feature type="binding site" evidence="12">
    <location>
        <position position="95"/>
    </location>
    <ligand>
        <name>Fe cation</name>
        <dbReference type="ChEBI" id="CHEBI:24875"/>
    </ligand>
</feature>
<keyword evidence="10 13" id="KW-0238">DNA-binding</keyword>
<evidence type="ECO:0000256" key="6">
    <source>
        <dbReference type="ARBA" id="ARBA00022491"/>
    </source>
</evidence>
<evidence type="ECO:0000256" key="12">
    <source>
        <dbReference type="PIRSR" id="PIRSR602481-2"/>
    </source>
</evidence>
<evidence type="ECO:0000256" key="3">
    <source>
        <dbReference type="ARBA" id="ARBA00011738"/>
    </source>
</evidence>
<proteinExistence type="inferred from homology"/>
<dbReference type="PANTHER" id="PTHR33202">
    <property type="entry name" value="ZINC UPTAKE REGULATION PROTEIN"/>
    <property type="match status" value="1"/>
</dbReference>
<dbReference type="GO" id="GO:1900376">
    <property type="term" value="P:regulation of secondary metabolite biosynthetic process"/>
    <property type="evidence" value="ECO:0007669"/>
    <property type="project" value="TreeGrafter"/>
</dbReference>
<keyword evidence="8 13" id="KW-0862">Zinc</keyword>
<evidence type="ECO:0000256" key="8">
    <source>
        <dbReference type="ARBA" id="ARBA00022833"/>
    </source>
</evidence>
<gene>
    <name evidence="13" type="primary">fur</name>
    <name evidence="14" type="ORF">DI556_01645</name>
</gene>
<dbReference type="GO" id="GO:0003700">
    <property type="term" value="F:DNA-binding transcription factor activity"/>
    <property type="evidence" value="ECO:0007669"/>
    <property type="project" value="UniProtKB-UniRule"/>
</dbReference>
<evidence type="ECO:0000256" key="4">
    <source>
        <dbReference type="ARBA" id="ARBA00020910"/>
    </source>
</evidence>
<comment type="cofactor">
    <cofactor evidence="12">
        <name>Mn(2+)</name>
        <dbReference type="ChEBI" id="CHEBI:29035"/>
    </cofactor>
    <cofactor evidence="12">
        <name>Fe(2+)</name>
        <dbReference type="ChEBI" id="CHEBI:29033"/>
    </cofactor>
    <text evidence="12">Binds 1 Mn(2+) or Fe(2+) ion per subunit.</text>
</comment>
<comment type="similarity">
    <text evidence="2 13">Belongs to the Fur family.</text>
</comment>
<protein>
    <recommendedName>
        <fullName evidence="4 13">Ferric uptake regulation protein</fullName>
    </recommendedName>
</protein>
<keyword evidence="9 13" id="KW-0805">Transcription regulation</keyword>
<evidence type="ECO:0000256" key="10">
    <source>
        <dbReference type="ARBA" id="ARBA00023125"/>
    </source>
</evidence>
<organism evidence="14 15">
    <name type="scientific">Rhodovulum sulfidophilum</name>
    <name type="common">Rhodobacter sulfidophilus</name>
    <dbReference type="NCBI Taxonomy" id="35806"/>
    <lineage>
        <taxon>Bacteria</taxon>
        <taxon>Pseudomonadati</taxon>
        <taxon>Pseudomonadota</taxon>
        <taxon>Alphaproteobacteria</taxon>
        <taxon>Rhodobacterales</taxon>
        <taxon>Paracoccaceae</taxon>
        <taxon>Rhodovulum</taxon>
    </lineage>
</organism>
<evidence type="ECO:0000256" key="5">
    <source>
        <dbReference type="ARBA" id="ARBA00022490"/>
    </source>
</evidence>
<dbReference type="CDD" id="cd07153">
    <property type="entry name" value="Fur_like"/>
    <property type="match status" value="1"/>
</dbReference>
<dbReference type="Pfam" id="PF01475">
    <property type="entry name" value="FUR"/>
    <property type="match status" value="1"/>
</dbReference>
<keyword evidence="5 13" id="KW-0963">Cytoplasm</keyword>
<comment type="subunit">
    <text evidence="3 13">Homodimer.</text>
</comment>
<keyword evidence="11 13" id="KW-0804">Transcription</keyword>
<reference evidence="14 15" key="1">
    <citation type="submission" date="2017-08" db="EMBL/GenBank/DDBJ databases">
        <title>Infants hospitalized years apart are colonized by the same room-sourced microbial strains.</title>
        <authorList>
            <person name="Brooks B."/>
            <person name="Olm M.R."/>
            <person name="Firek B.A."/>
            <person name="Baker R."/>
            <person name="Thomas B.C."/>
            <person name="Morowitz M.J."/>
            <person name="Banfield J.F."/>
        </authorList>
    </citation>
    <scope>NUCLEOTIDE SEQUENCE [LARGE SCALE GENOMIC DNA]</scope>
    <source>
        <strain evidence="14">S2_005_002_R2_34</strain>
    </source>
</reference>
<feature type="binding site" evidence="12">
    <location>
        <position position="114"/>
    </location>
    <ligand>
        <name>Fe cation</name>
        <dbReference type="ChEBI" id="CHEBI:24875"/>
    </ligand>
</feature>
<sequence>MQISRNQAKYEAVLRDAGLRITKPRRVILEVLDQSEGHPDAAQIFERAVAINNRISLATVYRTMKALEESGAIERHAFAGGPARFEQAREGEHHDHLIDIDTGAVIEFASPMIEALQQEIAARLGYEIVHHRLELYGRKLKD</sequence>
<dbReference type="EMBL" id="QFPW01000001">
    <property type="protein sequence ID" value="PZQ52388.1"/>
    <property type="molecule type" value="Genomic_DNA"/>
</dbReference>
<feature type="binding site" evidence="12">
    <location>
        <position position="131"/>
    </location>
    <ligand>
        <name>Fe cation</name>
        <dbReference type="ChEBI" id="CHEBI:24875"/>
    </ligand>
</feature>
<keyword evidence="7 12" id="KW-0479">Metal-binding</keyword>
<comment type="caution">
    <text evidence="14">The sequence shown here is derived from an EMBL/GenBank/DDBJ whole genome shotgun (WGS) entry which is preliminary data.</text>
</comment>
<comment type="subcellular location">
    <subcellularLocation>
        <location evidence="1 13">Cytoplasm</location>
    </subcellularLocation>
</comment>
<evidence type="ECO:0000256" key="1">
    <source>
        <dbReference type="ARBA" id="ARBA00004496"/>
    </source>
</evidence>
<dbReference type="Gene3D" id="3.30.1490.190">
    <property type="match status" value="1"/>
</dbReference>
<evidence type="ECO:0000256" key="13">
    <source>
        <dbReference type="RuleBase" id="RU364037"/>
    </source>
</evidence>
<evidence type="ECO:0000256" key="9">
    <source>
        <dbReference type="ARBA" id="ARBA00023015"/>
    </source>
</evidence>
<keyword evidence="6 13" id="KW-0678">Repressor</keyword>
<dbReference type="InterPro" id="IPR036390">
    <property type="entry name" value="WH_DNA-bd_sf"/>
</dbReference>
<dbReference type="InterPro" id="IPR036388">
    <property type="entry name" value="WH-like_DNA-bd_sf"/>
</dbReference>
<evidence type="ECO:0000256" key="11">
    <source>
        <dbReference type="ARBA" id="ARBA00023163"/>
    </source>
</evidence>
<keyword evidence="12 13" id="KW-0408">Iron</keyword>
<dbReference type="AlphaFoldDB" id="A0A2W5NIR9"/>
<name>A0A2W5NIR9_RHOSU</name>
<accession>A0A2W5NIR9</accession>
<dbReference type="Proteomes" id="UP000249185">
    <property type="component" value="Unassembled WGS sequence"/>
</dbReference>
<feature type="binding site" evidence="12">
    <location>
        <position position="93"/>
    </location>
    <ligand>
        <name>Fe cation</name>
        <dbReference type="ChEBI" id="CHEBI:24875"/>
    </ligand>
</feature>
<evidence type="ECO:0000313" key="14">
    <source>
        <dbReference type="EMBL" id="PZQ52388.1"/>
    </source>
</evidence>
<dbReference type="GO" id="GO:0045892">
    <property type="term" value="P:negative regulation of DNA-templated transcription"/>
    <property type="evidence" value="ECO:0007669"/>
    <property type="project" value="TreeGrafter"/>
</dbReference>
<evidence type="ECO:0000256" key="2">
    <source>
        <dbReference type="ARBA" id="ARBA00007957"/>
    </source>
</evidence>
<evidence type="ECO:0000256" key="7">
    <source>
        <dbReference type="ARBA" id="ARBA00022723"/>
    </source>
</evidence>
<dbReference type="Gene3D" id="1.10.10.10">
    <property type="entry name" value="Winged helix-like DNA-binding domain superfamily/Winged helix DNA-binding domain"/>
    <property type="match status" value="1"/>
</dbReference>
<dbReference type="InterPro" id="IPR002481">
    <property type="entry name" value="FUR"/>
</dbReference>
<dbReference type="GO" id="GO:0008270">
    <property type="term" value="F:zinc ion binding"/>
    <property type="evidence" value="ECO:0007669"/>
    <property type="project" value="TreeGrafter"/>
</dbReference>